<comment type="caution">
    <text evidence="2">The sequence shown here is derived from an EMBL/GenBank/DDBJ whole genome shotgun (WGS) entry which is preliminary data.</text>
</comment>
<evidence type="ECO:0000313" key="2">
    <source>
        <dbReference type="EMBL" id="KAA8499957.1"/>
    </source>
</evidence>
<evidence type="ECO:0000313" key="3">
    <source>
        <dbReference type="Proteomes" id="UP000324585"/>
    </source>
</evidence>
<dbReference type="Proteomes" id="UP000324585">
    <property type="component" value="Unassembled WGS sequence"/>
</dbReference>
<evidence type="ECO:0000256" key="1">
    <source>
        <dbReference type="SAM" id="MobiDB-lite"/>
    </source>
</evidence>
<keyword evidence="3" id="KW-1185">Reference proteome</keyword>
<protein>
    <submittedName>
        <fullName evidence="2">Uncharacterized protein</fullName>
    </submittedName>
</protein>
<dbReference type="AlphaFoldDB" id="A0A5J4ZBC8"/>
<gene>
    <name evidence="2" type="ORF">FVE85_7542</name>
</gene>
<reference evidence="3" key="1">
    <citation type="journal article" date="2019" name="Nat. Commun.">
        <title>Expansion of phycobilisome linker gene families in mesophilic red algae.</title>
        <authorList>
            <person name="Lee J."/>
            <person name="Kim D."/>
            <person name="Bhattacharya D."/>
            <person name="Yoon H.S."/>
        </authorList>
    </citation>
    <scope>NUCLEOTIDE SEQUENCE [LARGE SCALE GENOMIC DNA]</scope>
    <source>
        <strain evidence="3">CCMP 1328</strain>
    </source>
</reference>
<organism evidence="2 3">
    <name type="scientific">Porphyridium purpureum</name>
    <name type="common">Red alga</name>
    <name type="synonym">Porphyridium cruentum</name>
    <dbReference type="NCBI Taxonomy" id="35688"/>
    <lineage>
        <taxon>Eukaryota</taxon>
        <taxon>Rhodophyta</taxon>
        <taxon>Bangiophyceae</taxon>
        <taxon>Porphyridiales</taxon>
        <taxon>Porphyridiaceae</taxon>
        <taxon>Porphyridium</taxon>
    </lineage>
</organism>
<feature type="compositionally biased region" description="Polar residues" evidence="1">
    <location>
        <begin position="129"/>
        <end position="141"/>
    </location>
</feature>
<accession>A0A5J4ZBC8</accession>
<proteinExistence type="predicted"/>
<sequence>MIRIRVDVDFCFANDLVQKLHDVADAGMVDALVVLASLQDAADTEARWKGASRERPLEMENESVIRSGLIAKMAKDDPRISMPHDSGFGSAGLTTGRRTKLLAAFKNKVAEEDTWTCTILRRGPRARTKQQGSKCQGPYSTQRREKSASTFHFPHTKCTVDWMRT</sequence>
<dbReference type="EMBL" id="VRMN01000001">
    <property type="protein sequence ID" value="KAA8499957.1"/>
    <property type="molecule type" value="Genomic_DNA"/>
</dbReference>
<feature type="region of interest" description="Disordered" evidence="1">
    <location>
        <begin position="126"/>
        <end position="148"/>
    </location>
</feature>
<name>A0A5J4ZBC8_PORPP</name>